<proteinExistence type="predicted"/>
<evidence type="ECO:0000313" key="1">
    <source>
        <dbReference type="EMBL" id="KAK2165247.1"/>
    </source>
</evidence>
<dbReference type="PANTHER" id="PTHR46670:SF3">
    <property type="entry name" value="ENDONUCLEASE_EXONUCLEASE_PHOSPHATASE DOMAIN-CONTAINING PROTEIN"/>
    <property type="match status" value="1"/>
</dbReference>
<comment type="caution">
    <text evidence="1">The sequence shown here is derived from an EMBL/GenBank/DDBJ whole genome shotgun (WGS) entry which is preliminary data.</text>
</comment>
<evidence type="ECO:0008006" key="3">
    <source>
        <dbReference type="Google" id="ProtNLM"/>
    </source>
</evidence>
<reference evidence="1" key="1">
    <citation type="journal article" date="2023" name="Mol. Biol. Evol.">
        <title>Third-Generation Sequencing Reveals the Adaptive Role of the Epigenome in Three Deep-Sea Polychaetes.</title>
        <authorList>
            <person name="Perez M."/>
            <person name="Aroh O."/>
            <person name="Sun Y."/>
            <person name="Lan Y."/>
            <person name="Juniper S.K."/>
            <person name="Young C.R."/>
            <person name="Angers B."/>
            <person name="Qian P.Y."/>
        </authorList>
    </citation>
    <scope>NUCLEOTIDE SEQUENCE</scope>
    <source>
        <strain evidence="1">R07B-5</strain>
    </source>
</reference>
<name>A0AAD9NCH9_RIDPI</name>
<gene>
    <name evidence="1" type="ORF">NP493_1376g00026</name>
</gene>
<sequence length="180" mass="19909">MTTRFAIVGDFNIHWDVPSDNNVKRFADLLESLNIIQHVHAATHIDGHTIDLILTPSGNHGITSTKTTLLLSHHLWVECLVDMEKPVVPRKTITYRKYKAINKPAFCSDIASSLPNAISSGKQTTTELANHYNVVLTKLIEKHAPLQTCRIADRPLVPWSNQVLGCWLLVVGLLAMGGTA</sequence>
<dbReference type="Proteomes" id="UP001209878">
    <property type="component" value="Unassembled WGS sequence"/>
</dbReference>
<accession>A0AAD9NCH9</accession>
<evidence type="ECO:0000313" key="2">
    <source>
        <dbReference type="Proteomes" id="UP001209878"/>
    </source>
</evidence>
<dbReference type="EMBL" id="JAODUO010001374">
    <property type="protein sequence ID" value="KAK2165247.1"/>
    <property type="molecule type" value="Genomic_DNA"/>
</dbReference>
<dbReference type="AlphaFoldDB" id="A0AAD9NCH9"/>
<protein>
    <recommendedName>
        <fullName evidence="3">Endonuclease/exonuclease/phosphatase domain-containing protein</fullName>
    </recommendedName>
</protein>
<organism evidence="1 2">
    <name type="scientific">Ridgeia piscesae</name>
    <name type="common">Tubeworm</name>
    <dbReference type="NCBI Taxonomy" id="27915"/>
    <lineage>
        <taxon>Eukaryota</taxon>
        <taxon>Metazoa</taxon>
        <taxon>Spiralia</taxon>
        <taxon>Lophotrochozoa</taxon>
        <taxon>Annelida</taxon>
        <taxon>Polychaeta</taxon>
        <taxon>Sedentaria</taxon>
        <taxon>Canalipalpata</taxon>
        <taxon>Sabellida</taxon>
        <taxon>Siboglinidae</taxon>
        <taxon>Ridgeia</taxon>
    </lineage>
</organism>
<keyword evidence="2" id="KW-1185">Reference proteome</keyword>
<dbReference type="PANTHER" id="PTHR46670">
    <property type="entry name" value="ENDO/EXONUCLEASE/PHOSPHATASE DOMAIN-CONTAINING PROTEIN"/>
    <property type="match status" value="1"/>
</dbReference>